<dbReference type="EMBL" id="JAAUHK010000192">
    <property type="protein sequence ID" value="KAF4643540.1"/>
    <property type="molecule type" value="Genomic_DNA"/>
</dbReference>
<dbReference type="Proteomes" id="UP000557509">
    <property type="component" value="Unassembled WGS sequence"/>
</dbReference>
<comment type="caution">
    <text evidence="2">The sequence shown here is derived from an EMBL/GenBank/DDBJ whole genome shotgun (WGS) entry which is preliminary data.</text>
</comment>
<proteinExistence type="predicted"/>
<feature type="domain" description="SRS" evidence="1">
    <location>
        <begin position="85"/>
        <end position="203"/>
    </location>
</feature>
<reference evidence="2 3" key="1">
    <citation type="submission" date="2020-03" db="EMBL/GenBank/DDBJ databases">
        <title>Genome sequence of Toxoplasma gondii RH-88 strain.</title>
        <authorList>
            <person name="Lorenzi H.A."/>
            <person name="Venepally P."/>
            <person name="Rozenberg A."/>
            <person name="Sibley D."/>
        </authorList>
    </citation>
    <scope>NUCLEOTIDE SEQUENCE [LARGE SCALE GENOMIC DNA]</scope>
    <source>
        <strain evidence="2 3">RH-88</strain>
    </source>
</reference>
<evidence type="ECO:0000313" key="2">
    <source>
        <dbReference type="EMBL" id="KAF4643540.1"/>
    </source>
</evidence>
<gene>
    <name evidence="2" type="ORF">TGRH88_032060</name>
</gene>
<dbReference type="Pfam" id="PF04092">
    <property type="entry name" value="SAG"/>
    <property type="match status" value="1"/>
</dbReference>
<keyword evidence="3" id="KW-1185">Reference proteome</keyword>
<protein>
    <submittedName>
        <fullName evidence="2">SAG-related sequence protein SRS22E</fullName>
    </submittedName>
</protein>
<dbReference type="InterPro" id="IPR036755">
    <property type="entry name" value="SRS_dom_sf"/>
</dbReference>
<accession>A0A7J6K9F6</accession>
<evidence type="ECO:0000259" key="1">
    <source>
        <dbReference type="Pfam" id="PF04092"/>
    </source>
</evidence>
<dbReference type="GO" id="GO:0016020">
    <property type="term" value="C:membrane"/>
    <property type="evidence" value="ECO:0007669"/>
    <property type="project" value="InterPro"/>
</dbReference>
<dbReference type="InterPro" id="IPR007226">
    <property type="entry name" value="SRS_dom"/>
</dbReference>
<evidence type="ECO:0000313" key="3">
    <source>
        <dbReference type="Proteomes" id="UP000557509"/>
    </source>
</evidence>
<dbReference type="Gene3D" id="2.60.40.1320">
    <property type="entry name" value="SRS domain"/>
    <property type="match status" value="1"/>
</dbReference>
<dbReference type="AlphaFoldDB" id="A0A7J6K9F6"/>
<organism evidence="2 3">
    <name type="scientific">Toxoplasma gondii</name>
    <dbReference type="NCBI Taxonomy" id="5811"/>
    <lineage>
        <taxon>Eukaryota</taxon>
        <taxon>Sar</taxon>
        <taxon>Alveolata</taxon>
        <taxon>Apicomplexa</taxon>
        <taxon>Conoidasida</taxon>
        <taxon>Coccidia</taxon>
        <taxon>Eucoccidiorida</taxon>
        <taxon>Eimeriorina</taxon>
        <taxon>Sarcocystidae</taxon>
        <taxon>Toxoplasma</taxon>
    </lineage>
</organism>
<sequence length="228" mass="24756">MAFAEIPYCHFVQEKSSSPICLNNLSFSSPPLTPGKRHFHFNVPVKMKFSLLTLGVLALGAQQASAAERNDSTTAGQETVVKIETCAPDKPISFNVTEAGQSILFKCDQTLKNLDPEIDATNPKMFEGTKSVQILEFLPGATLQEVVAATGSESTERQDAPRQFNFTVPSLPSDEHSLHVYCRKDASKTREEEKNECKVTFHIASSAVRPVMAASAVAGVVASLLHFA</sequence>
<dbReference type="VEuPathDB" id="ToxoDB:TGME49_238850"/>
<name>A0A7J6K9F6_TOXGO</name>